<gene>
    <name evidence="1" type="ORF">MJO28_014505</name>
</gene>
<evidence type="ECO:0000313" key="1">
    <source>
        <dbReference type="EMBL" id="KAI7938926.1"/>
    </source>
</evidence>
<organism evidence="1 2">
    <name type="scientific">Puccinia striiformis f. sp. tritici</name>
    <dbReference type="NCBI Taxonomy" id="168172"/>
    <lineage>
        <taxon>Eukaryota</taxon>
        <taxon>Fungi</taxon>
        <taxon>Dikarya</taxon>
        <taxon>Basidiomycota</taxon>
        <taxon>Pucciniomycotina</taxon>
        <taxon>Pucciniomycetes</taxon>
        <taxon>Pucciniales</taxon>
        <taxon>Pucciniaceae</taxon>
        <taxon>Puccinia</taxon>
    </lineage>
</organism>
<keyword evidence="2" id="KW-1185">Reference proteome</keyword>
<accession>A0ACC0DUC4</accession>
<comment type="caution">
    <text evidence="1">The sequence shown here is derived from an EMBL/GenBank/DDBJ whole genome shotgun (WGS) entry which is preliminary data.</text>
</comment>
<protein>
    <submittedName>
        <fullName evidence="1">Uncharacterized protein</fullName>
    </submittedName>
</protein>
<dbReference type="EMBL" id="CM045879">
    <property type="protein sequence ID" value="KAI7938926.1"/>
    <property type="molecule type" value="Genomic_DNA"/>
</dbReference>
<name>A0ACC0DUC4_9BASI</name>
<proteinExistence type="predicted"/>
<sequence length="233" mass="25073">MSGMGKRTLASSTKSINKKNQDRDPKKDQQEPKKKASPQGRSKQQSDKNHKHHPALENEFCGATSSPGRESHGEELLKNQPIAKRNTGTELPTIGGPLSQLKVLQTTRPGLTNGTLILPSTFGTIYEGEDSVDCSPNAITINPRLIVEIRSPINQSESINGSIDTSKLSCFDAPVDESEDRSLKKLSNRRRATVTGAKTTSPELGESPATIESRAAAKSSLNAITSNTKIGDI</sequence>
<reference evidence="2" key="2">
    <citation type="journal article" date="2018" name="Mol. Plant Microbe Interact.">
        <title>Genome sequence resources for the wheat stripe rust pathogen (Puccinia striiformis f. sp. tritici) and the barley stripe rust pathogen (Puccinia striiformis f. sp. hordei).</title>
        <authorList>
            <person name="Xia C."/>
            <person name="Wang M."/>
            <person name="Yin C."/>
            <person name="Cornejo O.E."/>
            <person name="Hulbert S.H."/>
            <person name="Chen X."/>
        </authorList>
    </citation>
    <scope>NUCLEOTIDE SEQUENCE [LARGE SCALE GENOMIC DNA]</scope>
    <source>
        <strain evidence="2">93-210</strain>
    </source>
</reference>
<reference evidence="2" key="1">
    <citation type="journal article" date="2018" name="BMC Genomics">
        <title>Genomic insights into host adaptation between the wheat stripe rust pathogen (Puccinia striiformis f. sp. tritici) and the barley stripe rust pathogen (Puccinia striiformis f. sp. hordei).</title>
        <authorList>
            <person name="Xia C."/>
            <person name="Wang M."/>
            <person name="Yin C."/>
            <person name="Cornejo O.E."/>
            <person name="Hulbert S.H."/>
            <person name="Chen X."/>
        </authorList>
    </citation>
    <scope>NUCLEOTIDE SEQUENCE [LARGE SCALE GENOMIC DNA]</scope>
    <source>
        <strain evidence="2">93-210</strain>
    </source>
</reference>
<evidence type="ECO:0000313" key="2">
    <source>
        <dbReference type="Proteomes" id="UP001060170"/>
    </source>
</evidence>
<reference evidence="1 2" key="3">
    <citation type="journal article" date="2022" name="Microbiol. Spectr.">
        <title>Folding features and dynamics of 3D genome architecture in plant fungal pathogens.</title>
        <authorList>
            <person name="Xia C."/>
        </authorList>
    </citation>
    <scope>NUCLEOTIDE SEQUENCE [LARGE SCALE GENOMIC DNA]</scope>
    <source>
        <strain evidence="1 2">93-210</strain>
    </source>
</reference>
<dbReference type="Proteomes" id="UP001060170">
    <property type="component" value="Chromosome 15"/>
</dbReference>